<dbReference type="Gene3D" id="1.20.5.780">
    <property type="entry name" value="Single helix bin"/>
    <property type="match status" value="1"/>
</dbReference>
<dbReference type="GO" id="GO:0003677">
    <property type="term" value="F:DNA binding"/>
    <property type="evidence" value="ECO:0007669"/>
    <property type="project" value="UniProtKB-KW"/>
</dbReference>
<dbReference type="GO" id="GO:0006355">
    <property type="term" value="P:regulation of DNA-templated transcription"/>
    <property type="evidence" value="ECO:0007669"/>
    <property type="project" value="InterPro"/>
</dbReference>
<organism evidence="7 8">
    <name type="scientific">Methylomonas methanica</name>
    <dbReference type="NCBI Taxonomy" id="421"/>
    <lineage>
        <taxon>Bacteria</taxon>
        <taxon>Pseudomonadati</taxon>
        <taxon>Pseudomonadota</taxon>
        <taxon>Gammaproteobacteria</taxon>
        <taxon>Methylococcales</taxon>
        <taxon>Methylococcaceae</taxon>
        <taxon>Methylomonas</taxon>
    </lineage>
</organism>
<keyword evidence="1" id="KW-0678">Repressor</keyword>
<evidence type="ECO:0008006" key="9">
    <source>
        <dbReference type="Google" id="ProtNLM"/>
    </source>
</evidence>
<dbReference type="PANTHER" id="PTHR35401:SF1">
    <property type="entry name" value="CYTOPLASMIC PROTEIN"/>
    <property type="match status" value="1"/>
</dbReference>
<name>A0A177MK57_METMH</name>
<dbReference type="AlphaFoldDB" id="A0A177MK57"/>
<evidence type="ECO:0000313" key="8">
    <source>
        <dbReference type="Proteomes" id="UP000078090"/>
    </source>
</evidence>
<comment type="caution">
    <text evidence="7">The sequence shown here is derived from an EMBL/GenBank/DDBJ whole genome shotgun (WGS) entry which is preliminary data.</text>
</comment>
<reference evidence="7 8" key="1">
    <citation type="submission" date="2016-03" db="EMBL/GenBank/DDBJ databases">
        <authorList>
            <person name="Ploux O."/>
        </authorList>
    </citation>
    <scope>NUCLEOTIDE SEQUENCE [LARGE SCALE GENOMIC DNA]</scope>
    <source>
        <strain evidence="7 8">R-45363</strain>
    </source>
</reference>
<accession>A0A177MK57</accession>
<dbReference type="Pfam" id="PF08681">
    <property type="entry name" value="TacA1"/>
    <property type="match status" value="1"/>
</dbReference>
<sequence length="96" mass="10624">MAAQSTRTTKLDLRLSPEAKQTLSAAAQAAHCSVSQFVLASALSRAAETLSERQRFELNAEQWEHFMAALDAPPQVVPQIQRLFREPSPFDVPTTE</sequence>
<dbReference type="PANTHER" id="PTHR35401">
    <property type="entry name" value="COPG FAMILY HELIX-TURN-HELIX PROTEIN-RELATED-RELATED"/>
    <property type="match status" value="1"/>
</dbReference>
<gene>
    <name evidence="7" type="ORF">A1332_01390</name>
</gene>
<dbReference type="SUPFAM" id="SSF47598">
    <property type="entry name" value="Ribbon-helix-helix"/>
    <property type="match status" value="1"/>
</dbReference>
<evidence type="ECO:0000256" key="5">
    <source>
        <dbReference type="ARBA" id="ARBA00023163"/>
    </source>
</evidence>
<keyword evidence="4" id="KW-0238">DNA-binding</keyword>
<keyword evidence="3" id="KW-0805">Transcription regulation</keyword>
<evidence type="ECO:0000256" key="1">
    <source>
        <dbReference type="ARBA" id="ARBA00022491"/>
    </source>
</evidence>
<dbReference type="OrthoDB" id="574265at2"/>
<dbReference type="EMBL" id="LUUG01000060">
    <property type="protein sequence ID" value="OAI06188.1"/>
    <property type="molecule type" value="Genomic_DNA"/>
</dbReference>
<protein>
    <recommendedName>
        <fullName evidence="9">DUF1778 domain-containing protein</fullName>
    </recommendedName>
</protein>
<comment type="similarity">
    <text evidence="6">Belongs to the TacA antitoxin family.</text>
</comment>
<dbReference type="InterPro" id="IPR014795">
    <property type="entry name" value="TacA_1-like"/>
</dbReference>
<evidence type="ECO:0000313" key="7">
    <source>
        <dbReference type="EMBL" id="OAI06188.1"/>
    </source>
</evidence>
<evidence type="ECO:0000256" key="6">
    <source>
        <dbReference type="ARBA" id="ARBA00049988"/>
    </source>
</evidence>
<evidence type="ECO:0000256" key="4">
    <source>
        <dbReference type="ARBA" id="ARBA00023125"/>
    </source>
</evidence>
<evidence type="ECO:0000256" key="3">
    <source>
        <dbReference type="ARBA" id="ARBA00023015"/>
    </source>
</evidence>
<dbReference type="Proteomes" id="UP000078090">
    <property type="component" value="Unassembled WGS sequence"/>
</dbReference>
<proteinExistence type="inferred from homology"/>
<keyword evidence="5" id="KW-0804">Transcription</keyword>
<evidence type="ECO:0000256" key="2">
    <source>
        <dbReference type="ARBA" id="ARBA00022649"/>
    </source>
</evidence>
<dbReference type="InterPro" id="IPR010985">
    <property type="entry name" value="Ribbon_hlx_hlx"/>
</dbReference>
<keyword evidence="2" id="KW-1277">Toxin-antitoxin system</keyword>
<dbReference type="RefSeq" id="WP_064008147.1">
    <property type="nucleotide sequence ID" value="NZ_LUUG01000060.1"/>
</dbReference>